<dbReference type="AlphaFoldDB" id="A0A1E7WU28"/>
<dbReference type="InterPro" id="IPR007443">
    <property type="entry name" value="LpoA"/>
</dbReference>
<dbReference type="Gene3D" id="3.40.50.2300">
    <property type="match status" value="1"/>
</dbReference>
<dbReference type="PANTHER" id="PTHR38038:SF1">
    <property type="entry name" value="PENICILLIN-BINDING PROTEIN ACTIVATOR LPOA"/>
    <property type="match status" value="1"/>
</dbReference>
<dbReference type="GO" id="GO:0009252">
    <property type="term" value="P:peptidoglycan biosynthetic process"/>
    <property type="evidence" value="ECO:0007669"/>
    <property type="project" value="TreeGrafter"/>
</dbReference>
<dbReference type="InterPro" id="IPR028082">
    <property type="entry name" value="Peripla_BP_I"/>
</dbReference>
<name>A0A1E7WU28_9BURK</name>
<evidence type="ECO:0000313" key="2">
    <source>
        <dbReference type="EMBL" id="OFA03099.1"/>
    </source>
</evidence>
<accession>A0A1E7WU28</accession>
<dbReference type="Proteomes" id="UP000175989">
    <property type="component" value="Unassembled WGS sequence"/>
</dbReference>
<gene>
    <name evidence="2" type="primary">lpoA</name>
    <name evidence="2" type="ORF">DUPY_19380</name>
</gene>
<dbReference type="Pfam" id="PF04348">
    <property type="entry name" value="LppC"/>
    <property type="match status" value="1"/>
</dbReference>
<evidence type="ECO:0000313" key="3">
    <source>
        <dbReference type="Proteomes" id="UP000175989"/>
    </source>
</evidence>
<comment type="caution">
    <text evidence="2">The sequence shown here is derived from an EMBL/GenBank/DDBJ whole genome shotgun (WGS) entry which is preliminary data.</text>
</comment>
<dbReference type="GO" id="GO:0031241">
    <property type="term" value="C:periplasmic side of cell outer membrane"/>
    <property type="evidence" value="ECO:0007669"/>
    <property type="project" value="TreeGrafter"/>
</dbReference>
<keyword evidence="3" id="KW-1185">Reference proteome</keyword>
<keyword evidence="1" id="KW-0472">Membrane</keyword>
<dbReference type="PATRIC" id="fig|762836.4.peg.2011"/>
<dbReference type="EMBL" id="LROM01000073">
    <property type="protein sequence ID" value="OFA03099.1"/>
    <property type="molecule type" value="Genomic_DNA"/>
</dbReference>
<evidence type="ECO:0000256" key="1">
    <source>
        <dbReference type="ARBA" id="ARBA00023136"/>
    </source>
</evidence>
<dbReference type="GO" id="GO:0030234">
    <property type="term" value="F:enzyme regulator activity"/>
    <property type="evidence" value="ECO:0007669"/>
    <property type="project" value="TreeGrafter"/>
</dbReference>
<reference evidence="3" key="1">
    <citation type="journal article" date="2016" name="Front. Microbiol.">
        <title>Molecular Keys to the Janthinobacterium and Duganella spp. Interaction with the Plant Pathogen Fusarium graminearum.</title>
        <authorList>
            <person name="Haack F.S."/>
            <person name="Poehlein A."/>
            <person name="Kroger C."/>
            <person name="Voigt C.A."/>
            <person name="Piepenbring M."/>
            <person name="Bode H.B."/>
            <person name="Daniel R."/>
            <person name="Schafer W."/>
            <person name="Streit W.R."/>
        </authorList>
    </citation>
    <scope>NUCLEOTIDE SEQUENCE [LARGE SCALE GENOMIC DNA]</scope>
    <source>
        <strain evidence="3">T54</strain>
    </source>
</reference>
<dbReference type="SUPFAM" id="SSF53822">
    <property type="entry name" value="Periplasmic binding protein-like I"/>
    <property type="match status" value="1"/>
</dbReference>
<protein>
    <submittedName>
        <fullName evidence="2">Penicillin-binding protein activator LpoA</fullName>
    </submittedName>
</protein>
<sequence>MQLRARLQQDPPGLLFSAMGADQTRQLRGALNSGLVHEADEPAISTADGLPAAPAAPAAPTGFAALPLYGTSALNAGGGMNSPTNELDGVRLLDLPWQVQRDHPAVMVYPHPVQAGTADMERLYALGIDAYRVAREVSRQPAGRFQLDGVTGRLTVDFGQGAARFERVEQPAVFKNGVPQAVQQ</sequence>
<dbReference type="PANTHER" id="PTHR38038">
    <property type="entry name" value="PENICILLIN-BINDING PROTEIN ACTIVATOR LPOA"/>
    <property type="match status" value="1"/>
</dbReference>
<organism evidence="2 3">
    <name type="scientific">Duganella phyllosphaerae</name>
    <dbReference type="NCBI Taxonomy" id="762836"/>
    <lineage>
        <taxon>Bacteria</taxon>
        <taxon>Pseudomonadati</taxon>
        <taxon>Pseudomonadota</taxon>
        <taxon>Betaproteobacteria</taxon>
        <taxon>Burkholderiales</taxon>
        <taxon>Oxalobacteraceae</taxon>
        <taxon>Telluria group</taxon>
        <taxon>Duganella</taxon>
    </lineage>
</organism>
<proteinExistence type="predicted"/>